<comment type="caution">
    <text evidence="3">The sequence shown here is derived from an EMBL/GenBank/DDBJ whole genome shotgun (WGS) entry which is preliminary data.</text>
</comment>
<dbReference type="OrthoDB" id="7555409at2759"/>
<dbReference type="PANTHER" id="PTHR19446">
    <property type="entry name" value="REVERSE TRANSCRIPTASES"/>
    <property type="match status" value="1"/>
</dbReference>
<evidence type="ECO:0000313" key="3">
    <source>
        <dbReference type="EMBL" id="KMQ82773.1"/>
    </source>
</evidence>
<feature type="domain" description="Reverse transcriptase" evidence="2">
    <location>
        <begin position="249"/>
        <end position="348"/>
    </location>
</feature>
<dbReference type="EMBL" id="LBMM01023178">
    <property type="protein sequence ID" value="KMQ82773.1"/>
    <property type="molecule type" value="Genomic_DNA"/>
</dbReference>
<keyword evidence="4" id="KW-1185">Reference proteome</keyword>
<name>A0A0J7JX50_LASNI</name>
<gene>
    <name evidence="3" type="ORF">RF55_21918</name>
</gene>
<sequence length="355" mass="42864">MIDYIKEKGCEKAIDRVEEFKVGDRVDSDHMSIMVTLEERGRRGRKKEEGEVKREEEKWRICWDKESIQRYKENTEKTTWEEDLKGTIEEKWEKVKSIEAIIRKKVVTRKIELGHKDWLDRQCSRKKREVQTCYKKWRKGKVRRKKYLGEKRKMRELAEEKQRENKEKKEKELRNLKNTTEVWRFINRKRKKKVWKEAEISKEVWRYHFMELLEGKATRQGREPREDEEELIGMREEHAGRQLKRGDPNKAGNYRGISLLCSAYKIYAEILRNRLEEETERLDLLPESQAGFRTGRATMDNIFVLNHIIQKEKEKGSKERKVYALFVDLKAAFDNVEREQLWRILKEEGVAADLV</sequence>
<organism evidence="3 4">
    <name type="scientific">Lasius niger</name>
    <name type="common">Black garden ant</name>
    <dbReference type="NCBI Taxonomy" id="67767"/>
    <lineage>
        <taxon>Eukaryota</taxon>
        <taxon>Metazoa</taxon>
        <taxon>Ecdysozoa</taxon>
        <taxon>Arthropoda</taxon>
        <taxon>Hexapoda</taxon>
        <taxon>Insecta</taxon>
        <taxon>Pterygota</taxon>
        <taxon>Neoptera</taxon>
        <taxon>Endopterygota</taxon>
        <taxon>Hymenoptera</taxon>
        <taxon>Apocrita</taxon>
        <taxon>Aculeata</taxon>
        <taxon>Formicoidea</taxon>
        <taxon>Formicidae</taxon>
        <taxon>Formicinae</taxon>
        <taxon>Lasius</taxon>
        <taxon>Lasius</taxon>
    </lineage>
</organism>
<keyword evidence="1" id="KW-0175">Coiled coil</keyword>
<evidence type="ECO:0000256" key="1">
    <source>
        <dbReference type="SAM" id="Coils"/>
    </source>
</evidence>
<reference evidence="3 4" key="1">
    <citation type="submission" date="2015-04" db="EMBL/GenBank/DDBJ databases">
        <title>Lasius niger genome sequencing.</title>
        <authorList>
            <person name="Konorov E.A."/>
            <person name="Nikitin M.A."/>
            <person name="Kirill M.V."/>
            <person name="Chang P."/>
        </authorList>
    </citation>
    <scope>NUCLEOTIDE SEQUENCE [LARGE SCALE GENOMIC DNA]</scope>
    <source>
        <tissue evidence="3">Whole</tissue>
    </source>
</reference>
<evidence type="ECO:0000313" key="4">
    <source>
        <dbReference type="Proteomes" id="UP000036403"/>
    </source>
</evidence>
<dbReference type="STRING" id="67767.A0A0J7JX50"/>
<feature type="coiled-coil region" evidence="1">
    <location>
        <begin position="144"/>
        <end position="179"/>
    </location>
</feature>
<dbReference type="AlphaFoldDB" id="A0A0J7JX50"/>
<dbReference type="Proteomes" id="UP000036403">
    <property type="component" value="Unassembled WGS sequence"/>
</dbReference>
<accession>A0A0J7JX50</accession>
<protein>
    <submittedName>
        <fullName evidence="3">Axoneme-associated protein</fullName>
    </submittedName>
</protein>
<proteinExistence type="predicted"/>
<dbReference type="InterPro" id="IPR000477">
    <property type="entry name" value="RT_dom"/>
</dbReference>
<evidence type="ECO:0000259" key="2">
    <source>
        <dbReference type="Pfam" id="PF00078"/>
    </source>
</evidence>
<dbReference type="Pfam" id="PF00078">
    <property type="entry name" value="RVT_1"/>
    <property type="match status" value="1"/>
</dbReference>
<dbReference type="PaxDb" id="67767-A0A0J7JX50"/>